<keyword evidence="2" id="KW-0472">Membrane</keyword>
<organism evidence="4 5">
    <name type="scientific">Monosiga brevicollis</name>
    <name type="common">Choanoflagellate</name>
    <dbReference type="NCBI Taxonomy" id="81824"/>
    <lineage>
        <taxon>Eukaryota</taxon>
        <taxon>Choanoflagellata</taxon>
        <taxon>Craspedida</taxon>
        <taxon>Salpingoecidae</taxon>
        <taxon>Monosiga</taxon>
    </lineage>
</organism>
<evidence type="ECO:0000313" key="4">
    <source>
        <dbReference type="EMBL" id="EDQ85885.1"/>
    </source>
</evidence>
<name>A9V981_MONBE</name>
<dbReference type="InParanoid" id="A9V981"/>
<feature type="region of interest" description="Disordered" evidence="1">
    <location>
        <begin position="207"/>
        <end position="246"/>
    </location>
</feature>
<feature type="transmembrane region" description="Helical" evidence="2">
    <location>
        <begin position="35"/>
        <end position="58"/>
    </location>
</feature>
<feature type="region of interest" description="Disordered" evidence="1">
    <location>
        <begin position="510"/>
        <end position="532"/>
    </location>
</feature>
<reference evidence="4 5" key="1">
    <citation type="journal article" date="2008" name="Nature">
        <title>The genome of the choanoflagellate Monosiga brevicollis and the origin of metazoans.</title>
        <authorList>
            <consortium name="JGI Sequencing"/>
            <person name="King N."/>
            <person name="Westbrook M.J."/>
            <person name="Young S.L."/>
            <person name="Kuo A."/>
            <person name="Abedin M."/>
            <person name="Chapman J."/>
            <person name="Fairclough S."/>
            <person name="Hellsten U."/>
            <person name="Isogai Y."/>
            <person name="Letunic I."/>
            <person name="Marr M."/>
            <person name="Pincus D."/>
            <person name="Putnam N."/>
            <person name="Rokas A."/>
            <person name="Wright K.J."/>
            <person name="Zuzow R."/>
            <person name="Dirks W."/>
            <person name="Good M."/>
            <person name="Goodstein D."/>
            <person name="Lemons D."/>
            <person name="Li W."/>
            <person name="Lyons J.B."/>
            <person name="Morris A."/>
            <person name="Nichols S."/>
            <person name="Richter D.J."/>
            <person name="Salamov A."/>
            <person name="Bork P."/>
            <person name="Lim W.A."/>
            <person name="Manning G."/>
            <person name="Miller W.T."/>
            <person name="McGinnis W."/>
            <person name="Shapiro H."/>
            <person name="Tjian R."/>
            <person name="Grigoriev I.V."/>
            <person name="Rokhsar D."/>
        </authorList>
    </citation>
    <scope>NUCLEOTIDE SEQUENCE [LARGE SCALE GENOMIC DNA]</scope>
    <source>
        <strain evidence="5">MX1 / ATCC 50154</strain>
    </source>
</reference>
<dbReference type="RefSeq" id="XP_001749364.1">
    <property type="nucleotide sequence ID" value="XM_001749312.1"/>
</dbReference>
<evidence type="ECO:0000256" key="1">
    <source>
        <dbReference type="SAM" id="MobiDB-lite"/>
    </source>
</evidence>
<feature type="region of interest" description="Disordered" evidence="1">
    <location>
        <begin position="363"/>
        <end position="386"/>
    </location>
</feature>
<feature type="compositionally biased region" description="Polar residues" evidence="1">
    <location>
        <begin position="131"/>
        <end position="148"/>
    </location>
</feature>
<dbReference type="AlphaFoldDB" id="A9V981"/>
<keyword evidence="2" id="KW-0812">Transmembrane</keyword>
<keyword evidence="3" id="KW-0732">Signal</keyword>
<sequence length="552" mass="58887">MLCVCVCVCVCVCMCVCVCVSLSLSLSHSRSNQFITLFLLSVSLSLSLSAVSLSLACVGRQAENERKGSGVVVVVAGDRLRGAGIIKPSVALDAGSPDLGLAAPRKGRRASDEIYNTSFPRRHHADHTGADLSSSPPTLTDAAQNVIQAQPLAQRVAPISPSQARRRHSRLDSCPPGHLVHRPHPALRLLWDPSLYVNGVAQQPSAHAARLEAAGDSHSTSNRATQPTQQRQVETTAALNPEDEPATEANTVPAVQAMPVAGATFCMSALLDAAPGVAEPTVAEDMAQHSPPPTDRATRSLWREAPISSHPSRVLFDTDAQSMLRTPAAPAAPAAPAQLVLPRPRQAGRGFSVARSNSFASRPFAARMHPPPSSPPPLARVPLGQDLLDQDPLPQHPVPHALLRHGPVSTAESSRLMTGSPEVPINGVEQQPSAVLRARRCITGHHPAYPEGPAEENGGSDAATQAADTATWCTMSLEPQLAEMHVLSDQISLVADRVDDRFHQHLPRKMEKAPSPNFNNFSGHPPSPLPYRPDRVVFRRPSQGAIRRASMF</sequence>
<evidence type="ECO:0000256" key="2">
    <source>
        <dbReference type="SAM" id="Phobius"/>
    </source>
</evidence>
<keyword evidence="5" id="KW-1185">Reference proteome</keyword>
<keyword evidence="2" id="KW-1133">Transmembrane helix</keyword>
<dbReference type="Proteomes" id="UP000001357">
    <property type="component" value="Unassembled WGS sequence"/>
</dbReference>
<protein>
    <submittedName>
        <fullName evidence="4">Uncharacterized protein</fullName>
    </submittedName>
</protein>
<gene>
    <name evidence="4" type="ORF">MONBRDRAFT_28843</name>
</gene>
<feature type="region of interest" description="Disordered" evidence="1">
    <location>
        <begin position="116"/>
        <end position="178"/>
    </location>
</feature>
<feature type="compositionally biased region" description="Polar residues" evidence="1">
    <location>
        <begin position="217"/>
        <end position="238"/>
    </location>
</feature>
<feature type="chain" id="PRO_5002745421" evidence="3">
    <location>
        <begin position="18"/>
        <end position="552"/>
    </location>
</feature>
<evidence type="ECO:0000256" key="3">
    <source>
        <dbReference type="SAM" id="SignalP"/>
    </source>
</evidence>
<proteinExistence type="predicted"/>
<feature type="region of interest" description="Disordered" evidence="1">
    <location>
        <begin position="444"/>
        <end position="463"/>
    </location>
</feature>
<feature type="signal peptide" evidence="3">
    <location>
        <begin position="1"/>
        <end position="17"/>
    </location>
</feature>
<dbReference type="GeneID" id="5894642"/>
<feature type="compositionally biased region" description="Pro residues" evidence="1">
    <location>
        <begin position="369"/>
        <end position="379"/>
    </location>
</feature>
<dbReference type="KEGG" id="mbr:MONBRDRAFT_28843"/>
<accession>A9V981</accession>
<evidence type="ECO:0000313" key="5">
    <source>
        <dbReference type="Proteomes" id="UP000001357"/>
    </source>
</evidence>
<dbReference type="EMBL" id="CH991570">
    <property type="protein sequence ID" value="EDQ85885.1"/>
    <property type="molecule type" value="Genomic_DNA"/>
</dbReference>